<proteinExistence type="predicted"/>
<evidence type="ECO:0000259" key="1">
    <source>
        <dbReference type="Pfam" id="PF07897"/>
    </source>
</evidence>
<dbReference type="AlphaFoldDB" id="A0A445DQC1"/>
<accession>A0A445DQC1</accession>
<evidence type="ECO:0000313" key="3">
    <source>
        <dbReference type="Proteomes" id="UP000289738"/>
    </source>
</evidence>
<reference evidence="2 3" key="1">
    <citation type="submission" date="2019-01" db="EMBL/GenBank/DDBJ databases">
        <title>Sequencing of cultivated peanut Arachis hypogaea provides insights into genome evolution and oil improvement.</title>
        <authorList>
            <person name="Chen X."/>
        </authorList>
    </citation>
    <scope>NUCLEOTIDE SEQUENCE [LARGE SCALE GENOMIC DNA]</scope>
    <source>
        <strain evidence="3">cv. Fuhuasheng</strain>
        <tissue evidence="2">Leaves</tissue>
    </source>
</reference>
<dbReference type="Pfam" id="PF07897">
    <property type="entry name" value="EAR"/>
    <property type="match status" value="1"/>
</dbReference>
<feature type="domain" description="Ethylene-responsive binding factor-associated repression" evidence="1">
    <location>
        <begin position="34"/>
        <end position="68"/>
    </location>
</feature>
<dbReference type="EMBL" id="SDMP01000003">
    <property type="protein sequence ID" value="RYR65377.1"/>
    <property type="molecule type" value="Genomic_DNA"/>
</dbReference>
<protein>
    <recommendedName>
        <fullName evidence="1">Ethylene-responsive binding factor-associated repression domain-containing protein</fullName>
    </recommendedName>
</protein>
<name>A0A445DQC1_ARAHY</name>
<sequence length="173" mass="19840">MNDFSRDMLKGFMSRNHHHHHELQQQQHHHGDGDAEQEIELGLGLSMNGRFGVNPTTKKIKRTTSIPEFSFSKSLIRDEDNNNKLKLIADPFSTCRPLCPSSFCRRESRRFAIPRRGSRRFAAPRRRRVSFLSLCFNPLRSQISVLSSQVSSSLIQAFNPLSHEVPAWNNVGN</sequence>
<gene>
    <name evidence="2" type="ORF">Ahy_A03g011310</name>
</gene>
<dbReference type="InterPro" id="IPR012463">
    <property type="entry name" value="Ninja_motif"/>
</dbReference>
<evidence type="ECO:0000313" key="2">
    <source>
        <dbReference type="EMBL" id="RYR65377.1"/>
    </source>
</evidence>
<keyword evidence="3" id="KW-1185">Reference proteome</keyword>
<dbReference type="Proteomes" id="UP000289738">
    <property type="component" value="Chromosome A03"/>
</dbReference>
<comment type="caution">
    <text evidence="2">The sequence shown here is derived from an EMBL/GenBank/DDBJ whole genome shotgun (WGS) entry which is preliminary data.</text>
</comment>
<organism evidence="2 3">
    <name type="scientific">Arachis hypogaea</name>
    <name type="common">Peanut</name>
    <dbReference type="NCBI Taxonomy" id="3818"/>
    <lineage>
        <taxon>Eukaryota</taxon>
        <taxon>Viridiplantae</taxon>
        <taxon>Streptophyta</taxon>
        <taxon>Embryophyta</taxon>
        <taxon>Tracheophyta</taxon>
        <taxon>Spermatophyta</taxon>
        <taxon>Magnoliopsida</taxon>
        <taxon>eudicotyledons</taxon>
        <taxon>Gunneridae</taxon>
        <taxon>Pentapetalae</taxon>
        <taxon>rosids</taxon>
        <taxon>fabids</taxon>
        <taxon>Fabales</taxon>
        <taxon>Fabaceae</taxon>
        <taxon>Papilionoideae</taxon>
        <taxon>50 kb inversion clade</taxon>
        <taxon>dalbergioids sensu lato</taxon>
        <taxon>Dalbergieae</taxon>
        <taxon>Pterocarpus clade</taxon>
        <taxon>Arachis</taxon>
    </lineage>
</organism>